<dbReference type="GeneID" id="88175361"/>
<protein>
    <recommendedName>
        <fullName evidence="2">DDHD domain-containing protein</fullName>
    </recommendedName>
</protein>
<feature type="domain" description="DDHD" evidence="2">
    <location>
        <begin position="485"/>
        <end position="703"/>
    </location>
</feature>
<dbReference type="PANTHER" id="PTHR23509">
    <property type="entry name" value="PA-PL1 PHOSPHOLIPASE FAMILY"/>
    <property type="match status" value="1"/>
</dbReference>
<sequence length="718" mass="81999">MFSRTARLIFSRRAHSKAPKKLVGKWYYNTDSPISKPDWYEYASESSLEKFIPFSKYDNHRLEKAYAAEKSTIDVKEDRLYQVEFDSMQLSPVYWPGPVYEVRRGTWFARDGTPLDAKLTEKLEQSYRKIRPFKFEEESDLLENVSRDLTTKFNQELKSLGNEEPVDIEEEKDVADLGEGKAVIFFDEKYGAIFPKNISSFQVNMIRSIQPSYGTLMSVTPIQRGYTEGLDSSVVESVKSAKVSSLTQILQNEVATFFSKSTDNDASSRADTDEDKSHILKNVMEADSKEDLSALNSKRNIKHLVFCVHGIGQLLGGKYESVNFTHSINVMRSTMREVFTHEAKYQQLAYGDQYDKKSEEQKINNTIQVLPISWRHQVLFHPQKALEGKKKQLPSLNQLNIDGVRPLRNVIGDVALDVLLFYEPEYLRQILKAVSSEINRVYKLFKTQNPDFDGKVHLFGHSLGSAICFDLLSQQKPDKSSKYNLDFDVENFFCVGLPVGMFKVLQQKTIEPRVDQNTEEISLDSDFAAPKCKNLYNVFHPCDPISYRLEPLIDLEFAKVKPEEVPFALQGFNTQVQNLTSLSDDIQDKILLASSWFSNDNPDKLSSGTKKKKRPVEEENALGDIISTLTSSKVQKTSTKKNKIVEYNEEQLKKMIKMNRTGRVDYSLPMGVFSIAIVSALSAHISYFEDQETVGFVMKEILSSDEPPVTKRKVTSFK</sequence>
<dbReference type="SMART" id="SM01127">
    <property type="entry name" value="DDHD"/>
    <property type="match status" value="1"/>
</dbReference>
<dbReference type="InterPro" id="IPR057826">
    <property type="entry name" value="WWE_C20G8.02"/>
</dbReference>
<accession>A0AAX4HEZ9</accession>
<name>A0AAX4HEZ9_9ASCO</name>
<dbReference type="SUPFAM" id="SSF53474">
    <property type="entry name" value="alpha/beta-Hydrolases"/>
    <property type="match status" value="1"/>
</dbReference>
<dbReference type="GO" id="GO:0005737">
    <property type="term" value="C:cytoplasm"/>
    <property type="evidence" value="ECO:0007669"/>
    <property type="project" value="TreeGrafter"/>
</dbReference>
<gene>
    <name evidence="3" type="ORF">PUMCH_004300</name>
</gene>
<dbReference type="GO" id="GO:0046872">
    <property type="term" value="F:metal ion binding"/>
    <property type="evidence" value="ECO:0007669"/>
    <property type="project" value="InterPro"/>
</dbReference>
<dbReference type="AlphaFoldDB" id="A0AAX4HEZ9"/>
<keyword evidence="1" id="KW-0812">Transmembrane</keyword>
<evidence type="ECO:0000259" key="2">
    <source>
        <dbReference type="PROSITE" id="PS51043"/>
    </source>
</evidence>
<dbReference type="InterPro" id="IPR058055">
    <property type="entry name" value="PA-PLA1"/>
</dbReference>
<dbReference type="InterPro" id="IPR004177">
    <property type="entry name" value="DDHD_dom"/>
</dbReference>
<reference evidence="3 4" key="1">
    <citation type="submission" date="2023-10" db="EMBL/GenBank/DDBJ databases">
        <title>Draft Genome Sequence of Candida saopaulonensis from a very Premature Infant with Sepsis.</title>
        <authorList>
            <person name="Ning Y."/>
            <person name="Dai R."/>
            <person name="Xiao M."/>
            <person name="Xu Y."/>
            <person name="Yan Q."/>
            <person name="Zhang L."/>
        </authorList>
    </citation>
    <scope>NUCLEOTIDE SEQUENCE [LARGE SCALE GENOMIC DNA]</scope>
    <source>
        <strain evidence="3 4">19XY460</strain>
    </source>
</reference>
<dbReference type="PANTHER" id="PTHR23509:SF10">
    <property type="entry name" value="LD21067P"/>
    <property type="match status" value="1"/>
</dbReference>
<keyword evidence="1" id="KW-0472">Membrane</keyword>
<dbReference type="Pfam" id="PF02862">
    <property type="entry name" value="DDHD"/>
    <property type="match status" value="1"/>
</dbReference>
<organism evidence="3 4">
    <name type="scientific">Australozyma saopauloensis</name>
    <dbReference type="NCBI Taxonomy" id="291208"/>
    <lineage>
        <taxon>Eukaryota</taxon>
        <taxon>Fungi</taxon>
        <taxon>Dikarya</taxon>
        <taxon>Ascomycota</taxon>
        <taxon>Saccharomycotina</taxon>
        <taxon>Pichiomycetes</taxon>
        <taxon>Metschnikowiaceae</taxon>
        <taxon>Australozyma</taxon>
    </lineage>
</organism>
<dbReference type="Proteomes" id="UP001338582">
    <property type="component" value="Chromosome 5"/>
</dbReference>
<dbReference type="GO" id="GO:0004620">
    <property type="term" value="F:phospholipase activity"/>
    <property type="evidence" value="ECO:0007669"/>
    <property type="project" value="TreeGrafter"/>
</dbReference>
<dbReference type="EMBL" id="CP138898">
    <property type="protein sequence ID" value="WPK26931.1"/>
    <property type="molecule type" value="Genomic_DNA"/>
</dbReference>
<feature type="transmembrane region" description="Helical" evidence="1">
    <location>
        <begin position="666"/>
        <end position="688"/>
    </location>
</feature>
<keyword evidence="1" id="KW-1133">Transmembrane helix</keyword>
<dbReference type="InterPro" id="IPR029058">
    <property type="entry name" value="AB_hydrolase_fold"/>
</dbReference>
<dbReference type="KEGG" id="asau:88175361"/>
<dbReference type="Pfam" id="PF23465">
    <property type="entry name" value="DUF7131"/>
    <property type="match status" value="1"/>
</dbReference>
<dbReference type="InterPro" id="IPR055555">
    <property type="entry name" value="PA-PLA1_DUF7131"/>
</dbReference>
<dbReference type="RefSeq" id="XP_062879310.1">
    <property type="nucleotide sequence ID" value="XM_063023240.1"/>
</dbReference>
<dbReference type="Pfam" id="PF23463">
    <property type="entry name" value="WWE_2"/>
    <property type="match status" value="1"/>
</dbReference>
<dbReference type="PROSITE" id="PS51043">
    <property type="entry name" value="DDHD"/>
    <property type="match status" value="1"/>
</dbReference>
<evidence type="ECO:0000256" key="1">
    <source>
        <dbReference type="SAM" id="Phobius"/>
    </source>
</evidence>
<evidence type="ECO:0000313" key="3">
    <source>
        <dbReference type="EMBL" id="WPK26931.1"/>
    </source>
</evidence>
<proteinExistence type="predicted"/>
<evidence type="ECO:0000313" key="4">
    <source>
        <dbReference type="Proteomes" id="UP001338582"/>
    </source>
</evidence>
<dbReference type="SUPFAM" id="SSF117839">
    <property type="entry name" value="WWE domain"/>
    <property type="match status" value="1"/>
</dbReference>
<keyword evidence="4" id="KW-1185">Reference proteome</keyword>
<dbReference type="InterPro" id="IPR037197">
    <property type="entry name" value="WWE_dom_sf"/>
</dbReference>